<evidence type="ECO:0000256" key="12">
    <source>
        <dbReference type="ARBA" id="ARBA00023012"/>
    </source>
</evidence>
<comment type="subcellular location">
    <subcellularLocation>
        <location evidence="2">Cell membrane</location>
        <topology evidence="2">Multi-pass membrane protein</topology>
    </subcellularLocation>
</comment>
<evidence type="ECO:0000259" key="15">
    <source>
        <dbReference type="PROSITE" id="PS50109"/>
    </source>
</evidence>
<evidence type="ECO:0000313" key="18">
    <source>
        <dbReference type="Proteomes" id="UP000252118"/>
    </source>
</evidence>
<evidence type="ECO:0000256" key="5">
    <source>
        <dbReference type="ARBA" id="ARBA00022553"/>
    </source>
</evidence>
<dbReference type="FunFam" id="1.10.287.130:FF:000001">
    <property type="entry name" value="Two-component sensor histidine kinase"/>
    <property type="match status" value="1"/>
</dbReference>
<dbReference type="AlphaFoldDB" id="A0A366F099"/>
<feature type="domain" description="HAMP" evidence="16">
    <location>
        <begin position="189"/>
        <end position="241"/>
    </location>
</feature>
<protein>
    <recommendedName>
        <fullName evidence="3">histidine kinase</fullName>
        <ecNumber evidence="3">2.7.13.3</ecNumber>
    </recommendedName>
</protein>
<dbReference type="InterPro" id="IPR036890">
    <property type="entry name" value="HATPase_C_sf"/>
</dbReference>
<evidence type="ECO:0000256" key="1">
    <source>
        <dbReference type="ARBA" id="ARBA00000085"/>
    </source>
</evidence>
<dbReference type="SMART" id="SM00388">
    <property type="entry name" value="HisKA"/>
    <property type="match status" value="1"/>
</dbReference>
<organism evidence="17 18">
    <name type="scientific">Rossellomorea aquimaris</name>
    <dbReference type="NCBI Taxonomy" id="189382"/>
    <lineage>
        <taxon>Bacteria</taxon>
        <taxon>Bacillati</taxon>
        <taxon>Bacillota</taxon>
        <taxon>Bacilli</taxon>
        <taxon>Bacillales</taxon>
        <taxon>Bacillaceae</taxon>
        <taxon>Rossellomorea</taxon>
    </lineage>
</organism>
<dbReference type="Proteomes" id="UP000252118">
    <property type="component" value="Unassembled WGS sequence"/>
</dbReference>
<proteinExistence type="predicted"/>
<evidence type="ECO:0000256" key="6">
    <source>
        <dbReference type="ARBA" id="ARBA00022679"/>
    </source>
</evidence>
<dbReference type="OrthoDB" id="3436at2"/>
<dbReference type="SMART" id="SM00387">
    <property type="entry name" value="HATPase_c"/>
    <property type="match status" value="1"/>
</dbReference>
<dbReference type="CDD" id="cd06225">
    <property type="entry name" value="HAMP"/>
    <property type="match status" value="1"/>
</dbReference>
<keyword evidence="10" id="KW-0067">ATP-binding</keyword>
<dbReference type="PANTHER" id="PTHR45528:SF1">
    <property type="entry name" value="SENSOR HISTIDINE KINASE CPXA"/>
    <property type="match status" value="1"/>
</dbReference>
<dbReference type="SUPFAM" id="SSF47384">
    <property type="entry name" value="Homodimeric domain of signal transducing histidine kinase"/>
    <property type="match status" value="1"/>
</dbReference>
<reference evidence="17 18" key="1">
    <citation type="submission" date="2018-06" db="EMBL/GenBank/DDBJ databases">
        <title>Freshwater and sediment microbial communities from various areas in North America, analyzing microbe dynamics in response to fracking.</title>
        <authorList>
            <person name="Lamendella R."/>
        </authorList>
    </citation>
    <scope>NUCLEOTIDE SEQUENCE [LARGE SCALE GENOMIC DNA]</scope>
    <source>
        <strain evidence="17 18">97B</strain>
    </source>
</reference>
<keyword evidence="9 17" id="KW-0418">Kinase</keyword>
<dbReference type="SUPFAM" id="SSF158472">
    <property type="entry name" value="HAMP domain-like"/>
    <property type="match status" value="1"/>
</dbReference>
<sequence length="469" mass="53813">MKNFNLTLNKKVSLLLLSSLFLTIVFSFLFIHFLYKDLYIGTVKESLLYQGQRTADHYHYGDVSGSVRDKILWYNVISPYEVFVVEKLEDLTKSFPYRIDQNPLINNNDKRELAKGNLVMKEGYVEEFNRNVIGAIFPLMNQERLMGYLLIYIPLAEMTEVFSKGIPILVLTGVMFYFVLFLIIQSSLGSLFKPVREMQQFSNKVAKGDFSDRLNVNSRDEMAELALTFNSMVDSLQHQEERKRQFLSNVAHELRTPLTYIGGYAKALTDKVQTNPEEMEKSLRLIQKESIRMQKLITELLELNKLEDSSFSLDIEPIVLSQLIMDSLTLIRPHAKNKKMDVQHDLNEESIINGDPNRVMQVFYNILDNALKYSPEESRILIQSYEEGGMAVVKIRDTGIGIPAGSLSRIGERFYRSDLSRTRNTGGYGLGLSIAKEIMNKHDGSLSIDSEEDKGTTVYLRFPLLEIKD</sequence>
<keyword evidence="6" id="KW-0808">Transferase</keyword>
<evidence type="ECO:0000256" key="4">
    <source>
        <dbReference type="ARBA" id="ARBA00022475"/>
    </source>
</evidence>
<evidence type="ECO:0000256" key="14">
    <source>
        <dbReference type="SAM" id="Phobius"/>
    </source>
</evidence>
<dbReference type="FunFam" id="3.30.565.10:FF:000006">
    <property type="entry name" value="Sensor histidine kinase WalK"/>
    <property type="match status" value="1"/>
</dbReference>
<dbReference type="SUPFAM" id="SSF55874">
    <property type="entry name" value="ATPase domain of HSP90 chaperone/DNA topoisomerase II/histidine kinase"/>
    <property type="match status" value="1"/>
</dbReference>
<dbReference type="PROSITE" id="PS50109">
    <property type="entry name" value="HIS_KIN"/>
    <property type="match status" value="1"/>
</dbReference>
<dbReference type="InterPro" id="IPR003594">
    <property type="entry name" value="HATPase_dom"/>
</dbReference>
<dbReference type="PROSITE" id="PS50885">
    <property type="entry name" value="HAMP"/>
    <property type="match status" value="1"/>
</dbReference>
<keyword evidence="7 14" id="KW-0812">Transmembrane</keyword>
<evidence type="ECO:0000259" key="16">
    <source>
        <dbReference type="PROSITE" id="PS50885"/>
    </source>
</evidence>
<keyword evidence="4" id="KW-1003">Cell membrane</keyword>
<evidence type="ECO:0000313" key="17">
    <source>
        <dbReference type="EMBL" id="RBP08071.1"/>
    </source>
</evidence>
<dbReference type="Pfam" id="PF00512">
    <property type="entry name" value="HisKA"/>
    <property type="match status" value="1"/>
</dbReference>
<dbReference type="InterPro" id="IPR003660">
    <property type="entry name" value="HAMP_dom"/>
</dbReference>
<comment type="caution">
    <text evidence="17">The sequence shown here is derived from an EMBL/GenBank/DDBJ whole genome shotgun (WGS) entry which is preliminary data.</text>
</comment>
<dbReference type="InterPro" id="IPR003661">
    <property type="entry name" value="HisK_dim/P_dom"/>
</dbReference>
<evidence type="ECO:0000256" key="7">
    <source>
        <dbReference type="ARBA" id="ARBA00022692"/>
    </source>
</evidence>
<dbReference type="InterPro" id="IPR005467">
    <property type="entry name" value="His_kinase_dom"/>
</dbReference>
<name>A0A366F099_9BACI</name>
<accession>A0A366F099</accession>
<dbReference type="PANTHER" id="PTHR45528">
    <property type="entry name" value="SENSOR HISTIDINE KINASE CPXA"/>
    <property type="match status" value="1"/>
</dbReference>
<dbReference type="InterPro" id="IPR050398">
    <property type="entry name" value="HssS/ArlS-like"/>
</dbReference>
<dbReference type="Gene3D" id="3.30.565.10">
    <property type="entry name" value="Histidine kinase-like ATPase, C-terminal domain"/>
    <property type="match status" value="1"/>
</dbReference>
<dbReference type="CDD" id="cd00082">
    <property type="entry name" value="HisKA"/>
    <property type="match status" value="1"/>
</dbReference>
<dbReference type="RefSeq" id="WP_113967935.1">
    <property type="nucleotide sequence ID" value="NZ_QNRJ01000001.1"/>
</dbReference>
<dbReference type="GO" id="GO:0005524">
    <property type="term" value="F:ATP binding"/>
    <property type="evidence" value="ECO:0007669"/>
    <property type="project" value="UniProtKB-KW"/>
</dbReference>
<dbReference type="CDD" id="cd00075">
    <property type="entry name" value="HATPase"/>
    <property type="match status" value="1"/>
</dbReference>
<feature type="transmembrane region" description="Helical" evidence="14">
    <location>
        <begin position="12"/>
        <end position="35"/>
    </location>
</feature>
<evidence type="ECO:0000256" key="2">
    <source>
        <dbReference type="ARBA" id="ARBA00004651"/>
    </source>
</evidence>
<evidence type="ECO:0000256" key="11">
    <source>
        <dbReference type="ARBA" id="ARBA00022989"/>
    </source>
</evidence>
<evidence type="ECO:0000256" key="9">
    <source>
        <dbReference type="ARBA" id="ARBA00022777"/>
    </source>
</evidence>
<feature type="domain" description="Histidine kinase" evidence="15">
    <location>
        <begin position="249"/>
        <end position="466"/>
    </location>
</feature>
<keyword evidence="5" id="KW-0597">Phosphoprotein</keyword>
<dbReference type="Pfam" id="PF02518">
    <property type="entry name" value="HATPase_c"/>
    <property type="match status" value="1"/>
</dbReference>
<dbReference type="GO" id="GO:0005886">
    <property type="term" value="C:plasma membrane"/>
    <property type="evidence" value="ECO:0007669"/>
    <property type="project" value="UniProtKB-SubCell"/>
</dbReference>
<keyword evidence="8" id="KW-0547">Nucleotide-binding</keyword>
<dbReference type="EC" id="2.7.13.3" evidence="3"/>
<dbReference type="InterPro" id="IPR004358">
    <property type="entry name" value="Sig_transdc_His_kin-like_C"/>
</dbReference>
<evidence type="ECO:0000256" key="13">
    <source>
        <dbReference type="ARBA" id="ARBA00023136"/>
    </source>
</evidence>
<evidence type="ECO:0000256" key="10">
    <source>
        <dbReference type="ARBA" id="ARBA00022840"/>
    </source>
</evidence>
<dbReference type="SMART" id="SM00304">
    <property type="entry name" value="HAMP"/>
    <property type="match status" value="1"/>
</dbReference>
<feature type="transmembrane region" description="Helical" evidence="14">
    <location>
        <begin position="168"/>
        <end position="192"/>
    </location>
</feature>
<keyword evidence="12" id="KW-0902">Two-component regulatory system</keyword>
<comment type="catalytic activity">
    <reaction evidence="1">
        <text>ATP + protein L-histidine = ADP + protein N-phospho-L-histidine.</text>
        <dbReference type="EC" id="2.7.13.3"/>
    </reaction>
</comment>
<dbReference type="EMBL" id="QNRJ01000001">
    <property type="protein sequence ID" value="RBP08071.1"/>
    <property type="molecule type" value="Genomic_DNA"/>
</dbReference>
<dbReference type="Gene3D" id="6.10.340.10">
    <property type="match status" value="1"/>
</dbReference>
<dbReference type="Pfam" id="PF00672">
    <property type="entry name" value="HAMP"/>
    <property type="match status" value="1"/>
</dbReference>
<gene>
    <name evidence="17" type="ORF">DET59_101444</name>
</gene>
<dbReference type="GO" id="GO:0000155">
    <property type="term" value="F:phosphorelay sensor kinase activity"/>
    <property type="evidence" value="ECO:0007669"/>
    <property type="project" value="InterPro"/>
</dbReference>
<dbReference type="Gene3D" id="1.10.287.130">
    <property type="match status" value="1"/>
</dbReference>
<dbReference type="InterPro" id="IPR036097">
    <property type="entry name" value="HisK_dim/P_sf"/>
</dbReference>
<dbReference type="PRINTS" id="PR00344">
    <property type="entry name" value="BCTRLSENSOR"/>
</dbReference>
<evidence type="ECO:0000256" key="8">
    <source>
        <dbReference type="ARBA" id="ARBA00022741"/>
    </source>
</evidence>
<evidence type="ECO:0000256" key="3">
    <source>
        <dbReference type="ARBA" id="ARBA00012438"/>
    </source>
</evidence>
<keyword evidence="13 14" id="KW-0472">Membrane</keyword>
<keyword evidence="11 14" id="KW-1133">Transmembrane helix</keyword>